<comment type="caution">
    <text evidence="1">The sequence shown here is derived from an EMBL/GenBank/DDBJ whole genome shotgun (WGS) entry which is preliminary data.</text>
</comment>
<reference evidence="1" key="1">
    <citation type="submission" date="2023-10" db="EMBL/GenBank/DDBJ databases">
        <title>Genome assembly of Pristionchus species.</title>
        <authorList>
            <person name="Yoshida K."/>
            <person name="Sommer R.J."/>
        </authorList>
    </citation>
    <scope>NUCLEOTIDE SEQUENCE</scope>
    <source>
        <strain evidence="1">RS5133</strain>
    </source>
</reference>
<evidence type="ECO:0000313" key="2">
    <source>
        <dbReference type="Proteomes" id="UP001432322"/>
    </source>
</evidence>
<organism evidence="1 2">
    <name type="scientific">Pristionchus fissidentatus</name>
    <dbReference type="NCBI Taxonomy" id="1538716"/>
    <lineage>
        <taxon>Eukaryota</taxon>
        <taxon>Metazoa</taxon>
        <taxon>Ecdysozoa</taxon>
        <taxon>Nematoda</taxon>
        <taxon>Chromadorea</taxon>
        <taxon>Rhabditida</taxon>
        <taxon>Rhabditina</taxon>
        <taxon>Diplogasteromorpha</taxon>
        <taxon>Diplogasteroidea</taxon>
        <taxon>Neodiplogasteridae</taxon>
        <taxon>Pristionchus</taxon>
    </lineage>
</organism>
<proteinExistence type="predicted"/>
<dbReference type="AlphaFoldDB" id="A0AAV5VWL5"/>
<dbReference type="EMBL" id="BTSY01000004">
    <property type="protein sequence ID" value="GMT24022.1"/>
    <property type="molecule type" value="Genomic_DNA"/>
</dbReference>
<feature type="non-terminal residue" evidence="1">
    <location>
        <position position="174"/>
    </location>
</feature>
<name>A0AAV5VWL5_9BILA</name>
<feature type="non-terminal residue" evidence="1">
    <location>
        <position position="1"/>
    </location>
</feature>
<accession>A0AAV5VWL5</accession>
<dbReference type="Proteomes" id="UP001432322">
    <property type="component" value="Unassembled WGS sequence"/>
</dbReference>
<protein>
    <submittedName>
        <fullName evidence="1">Uncharacterized protein</fullName>
    </submittedName>
</protein>
<gene>
    <name evidence="1" type="ORF">PFISCL1PPCAC_15319</name>
</gene>
<evidence type="ECO:0000313" key="1">
    <source>
        <dbReference type="EMBL" id="GMT24022.1"/>
    </source>
</evidence>
<sequence>LISISLLTRISASKDCDFFGCSVGQCYADIGCVQQFAMVKLILHPFDVIDNSPEFEKQMSSMAGFPIVLHQNIFDAPLIWGRRKNSNEDELLFDSRKIHRPILQEGRDTIENHSSALFRLDSKTIVNPLDKNLLSILRTLGTKAKMGRASILVFPSDAIVDYADKKALQKGNVT</sequence>
<keyword evidence="2" id="KW-1185">Reference proteome</keyword>